<dbReference type="Proteomes" id="UP001054837">
    <property type="component" value="Unassembled WGS sequence"/>
</dbReference>
<accession>A0AAV4UK53</accession>
<keyword evidence="1" id="KW-1133">Transmembrane helix</keyword>
<evidence type="ECO:0000313" key="2">
    <source>
        <dbReference type="EMBL" id="GIY58146.1"/>
    </source>
</evidence>
<keyword evidence="3" id="KW-1185">Reference proteome</keyword>
<keyword evidence="1" id="KW-0472">Membrane</keyword>
<feature type="transmembrane region" description="Helical" evidence="1">
    <location>
        <begin position="90"/>
        <end position="111"/>
    </location>
</feature>
<reference evidence="2 3" key="1">
    <citation type="submission" date="2021-06" db="EMBL/GenBank/DDBJ databases">
        <title>Caerostris darwini draft genome.</title>
        <authorList>
            <person name="Kono N."/>
            <person name="Arakawa K."/>
        </authorList>
    </citation>
    <scope>NUCLEOTIDE SEQUENCE [LARGE SCALE GENOMIC DNA]</scope>
</reference>
<proteinExistence type="predicted"/>
<evidence type="ECO:0000256" key="1">
    <source>
        <dbReference type="SAM" id="Phobius"/>
    </source>
</evidence>
<organism evidence="2 3">
    <name type="scientific">Caerostris darwini</name>
    <dbReference type="NCBI Taxonomy" id="1538125"/>
    <lineage>
        <taxon>Eukaryota</taxon>
        <taxon>Metazoa</taxon>
        <taxon>Ecdysozoa</taxon>
        <taxon>Arthropoda</taxon>
        <taxon>Chelicerata</taxon>
        <taxon>Arachnida</taxon>
        <taxon>Araneae</taxon>
        <taxon>Araneomorphae</taxon>
        <taxon>Entelegynae</taxon>
        <taxon>Araneoidea</taxon>
        <taxon>Araneidae</taxon>
        <taxon>Caerostris</taxon>
    </lineage>
</organism>
<gene>
    <name evidence="2" type="ORF">CDAR_464911</name>
</gene>
<dbReference type="EMBL" id="BPLQ01011461">
    <property type="protein sequence ID" value="GIY58146.1"/>
    <property type="molecule type" value="Genomic_DNA"/>
</dbReference>
<name>A0AAV4UK53_9ARAC</name>
<evidence type="ECO:0000313" key="3">
    <source>
        <dbReference type="Proteomes" id="UP001054837"/>
    </source>
</evidence>
<sequence>MCLFSKKPAQIYFRHSLQKDENQLRPLFPHSFGRLRINILSQNSGCASKLNVQLKENFIIRVHGNYILRDPSFCFVSAEGSENYEVELRISFAIIWMIFWLVGLGLIWYLFSNLVTFMVGL</sequence>
<comment type="caution">
    <text evidence="2">The sequence shown here is derived from an EMBL/GenBank/DDBJ whole genome shotgun (WGS) entry which is preliminary data.</text>
</comment>
<dbReference type="AlphaFoldDB" id="A0AAV4UK53"/>
<keyword evidence="1" id="KW-0812">Transmembrane</keyword>
<protein>
    <submittedName>
        <fullName evidence="2">Uncharacterized protein</fullName>
    </submittedName>
</protein>